<proteinExistence type="predicted"/>
<keyword evidence="1" id="KW-0646">Protease inhibitor</keyword>
<sequence length="118" mass="13259">MALNSFEPMAEIGVWAPIENPNKDEFAVWAANFAVSKQNKKVNTSLKFDCIVSGQVEELDNGFQYGFFPTDLQYKLVISANDGSGIQKQYEAVLYVEREENAKEGTFLVSFAEFKTTN</sequence>
<dbReference type="EMBL" id="CACSLK010030184">
    <property type="protein sequence ID" value="CAA0836522.1"/>
    <property type="molecule type" value="Genomic_DNA"/>
</dbReference>
<evidence type="ECO:0000256" key="2">
    <source>
        <dbReference type="ARBA" id="ARBA00022704"/>
    </source>
</evidence>
<keyword evidence="2" id="KW-0789">Thiol protease inhibitor</keyword>
<reference evidence="4" key="1">
    <citation type="submission" date="2019-12" db="EMBL/GenBank/DDBJ databases">
        <authorList>
            <person name="Scholes J."/>
        </authorList>
    </citation>
    <scope>NUCLEOTIDE SEQUENCE</scope>
</reference>
<protein>
    <submittedName>
        <fullName evidence="4">Cysteine proteinase inhibitor 5</fullName>
    </submittedName>
</protein>
<evidence type="ECO:0000313" key="4">
    <source>
        <dbReference type="EMBL" id="CAA0836522.1"/>
    </source>
</evidence>
<dbReference type="Proteomes" id="UP001153555">
    <property type="component" value="Unassembled WGS sequence"/>
</dbReference>
<name>A0A9N7RLL0_STRHE</name>
<dbReference type="InterPro" id="IPR000010">
    <property type="entry name" value="Cystatin_dom"/>
</dbReference>
<dbReference type="Gene3D" id="3.10.450.10">
    <property type="match status" value="1"/>
</dbReference>
<accession>A0A9N7RLL0</accession>
<dbReference type="AlphaFoldDB" id="A0A9N7RLL0"/>
<organism evidence="4 5">
    <name type="scientific">Striga hermonthica</name>
    <name type="common">Purple witchweed</name>
    <name type="synonym">Buchnera hermonthica</name>
    <dbReference type="NCBI Taxonomy" id="68872"/>
    <lineage>
        <taxon>Eukaryota</taxon>
        <taxon>Viridiplantae</taxon>
        <taxon>Streptophyta</taxon>
        <taxon>Embryophyta</taxon>
        <taxon>Tracheophyta</taxon>
        <taxon>Spermatophyta</taxon>
        <taxon>Magnoliopsida</taxon>
        <taxon>eudicotyledons</taxon>
        <taxon>Gunneridae</taxon>
        <taxon>Pentapetalae</taxon>
        <taxon>asterids</taxon>
        <taxon>lamiids</taxon>
        <taxon>Lamiales</taxon>
        <taxon>Orobanchaceae</taxon>
        <taxon>Buchnereae</taxon>
        <taxon>Striga</taxon>
    </lineage>
</organism>
<dbReference type="PANTHER" id="PTHR47364:SF2">
    <property type="entry name" value="CYSTEINE PROTEINASE INHIBITOR 5"/>
    <property type="match status" value="1"/>
</dbReference>
<evidence type="ECO:0000256" key="1">
    <source>
        <dbReference type="ARBA" id="ARBA00022690"/>
    </source>
</evidence>
<dbReference type="SUPFAM" id="SSF54403">
    <property type="entry name" value="Cystatin/monellin"/>
    <property type="match status" value="1"/>
</dbReference>
<feature type="domain" description="Cystatin" evidence="3">
    <location>
        <begin position="28"/>
        <end position="112"/>
    </location>
</feature>
<evidence type="ECO:0000259" key="3">
    <source>
        <dbReference type="Pfam" id="PF16845"/>
    </source>
</evidence>
<keyword evidence="5" id="KW-1185">Reference proteome</keyword>
<gene>
    <name evidence="4" type="ORF">SHERM_03603</name>
</gene>
<dbReference type="Pfam" id="PF16845">
    <property type="entry name" value="SQAPI"/>
    <property type="match status" value="1"/>
</dbReference>
<dbReference type="OrthoDB" id="2016588at2759"/>
<comment type="caution">
    <text evidence="4">The sequence shown here is derived from an EMBL/GenBank/DDBJ whole genome shotgun (WGS) entry which is preliminary data.</text>
</comment>
<dbReference type="InterPro" id="IPR046350">
    <property type="entry name" value="Cystatin_sf"/>
</dbReference>
<dbReference type="PANTHER" id="PTHR47364">
    <property type="entry name" value="CYSTEINE PROTEINASE INHIBITOR 5"/>
    <property type="match status" value="1"/>
</dbReference>
<dbReference type="GO" id="GO:0004869">
    <property type="term" value="F:cysteine-type endopeptidase inhibitor activity"/>
    <property type="evidence" value="ECO:0007669"/>
    <property type="project" value="UniProtKB-KW"/>
</dbReference>
<evidence type="ECO:0000313" key="5">
    <source>
        <dbReference type="Proteomes" id="UP001153555"/>
    </source>
</evidence>